<protein>
    <submittedName>
        <fullName evidence="3">Uncharacterized protein</fullName>
    </submittedName>
</protein>
<organism evidence="2 3">
    <name type="scientific">Parastrongyloides trichosuri</name>
    <name type="common">Possum-specific nematode worm</name>
    <dbReference type="NCBI Taxonomy" id="131310"/>
    <lineage>
        <taxon>Eukaryota</taxon>
        <taxon>Metazoa</taxon>
        <taxon>Ecdysozoa</taxon>
        <taxon>Nematoda</taxon>
        <taxon>Chromadorea</taxon>
        <taxon>Rhabditida</taxon>
        <taxon>Tylenchina</taxon>
        <taxon>Panagrolaimomorpha</taxon>
        <taxon>Strongyloidoidea</taxon>
        <taxon>Strongyloididae</taxon>
        <taxon>Parastrongyloides</taxon>
    </lineage>
</organism>
<feature type="compositionally biased region" description="Low complexity" evidence="1">
    <location>
        <begin position="11"/>
        <end position="26"/>
    </location>
</feature>
<name>A0A0N5A2C8_PARTI</name>
<dbReference type="WBParaSite" id="PTRK_0001577400.1">
    <property type="protein sequence ID" value="PTRK_0001577400.1"/>
    <property type="gene ID" value="PTRK_0001577400"/>
</dbReference>
<sequence>MTAGGKGTLTARASPFAASRPAYRPRGAGRTETGPPDLRRAGLFFYPKAEKLTSAQSGPPGRHSCPRSAV</sequence>
<accession>A0A0N5A2C8</accession>
<proteinExistence type="predicted"/>
<reference evidence="3" key="1">
    <citation type="submission" date="2017-02" db="UniProtKB">
        <authorList>
            <consortium name="WormBaseParasite"/>
        </authorList>
    </citation>
    <scope>IDENTIFICATION</scope>
</reference>
<keyword evidence="2" id="KW-1185">Reference proteome</keyword>
<evidence type="ECO:0000313" key="3">
    <source>
        <dbReference type="WBParaSite" id="PTRK_0001577400.1"/>
    </source>
</evidence>
<feature type="region of interest" description="Disordered" evidence="1">
    <location>
        <begin position="1"/>
        <end position="70"/>
    </location>
</feature>
<evidence type="ECO:0000313" key="2">
    <source>
        <dbReference type="Proteomes" id="UP000038045"/>
    </source>
</evidence>
<dbReference type="Proteomes" id="UP000038045">
    <property type="component" value="Unplaced"/>
</dbReference>
<dbReference type="AlphaFoldDB" id="A0A0N5A2C8"/>
<evidence type="ECO:0000256" key="1">
    <source>
        <dbReference type="SAM" id="MobiDB-lite"/>
    </source>
</evidence>